<dbReference type="SUPFAM" id="SSF53807">
    <property type="entry name" value="Helical backbone' metal receptor"/>
    <property type="match status" value="1"/>
</dbReference>
<name>A0A3M0G8Z4_9CORY</name>
<dbReference type="Gene3D" id="3.40.50.1980">
    <property type="entry name" value="Nitrogenase molybdenum iron protein domain"/>
    <property type="match status" value="2"/>
</dbReference>
<evidence type="ECO:0000256" key="5">
    <source>
        <dbReference type="SAM" id="SignalP"/>
    </source>
</evidence>
<keyword evidence="3" id="KW-0813">Transport</keyword>
<organism evidence="7 8">
    <name type="scientific">Corynebacterium macginleyi</name>
    <dbReference type="NCBI Taxonomy" id="38290"/>
    <lineage>
        <taxon>Bacteria</taxon>
        <taxon>Bacillati</taxon>
        <taxon>Actinomycetota</taxon>
        <taxon>Actinomycetes</taxon>
        <taxon>Mycobacteriales</taxon>
        <taxon>Corynebacteriaceae</taxon>
        <taxon>Corynebacterium</taxon>
    </lineage>
</organism>
<comment type="subcellular location">
    <subcellularLocation>
        <location evidence="1">Cell envelope</location>
    </subcellularLocation>
</comment>
<dbReference type="PANTHER" id="PTHR30532">
    <property type="entry name" value="IRON III DICITRATE-BINDING PERIPLASMIC PROTEIN"/>
    <property type="match status" value="1"/>
</dbReference>
<reference evidence="7 8" key="1">
    <citation type="submission" date="2018-10" db="EMBL/GenBank/DDBJ databases">
        <title>Corynebacterium macginleyi genome sequencing and assembly of the type strain and two clinical samples.</title>
        <authorList>
            <person name="Bernier A.-M."/>
            <person name="Bernard K."/>
        </authorList>
    </citation>
    <scope>NUCLEOTIDE SEQUENCE [LARGE SCALE GENOMIC DNA]</scope>
    <source>
        <strain evidence="7 8">NML 120205</strain>
    </source>
</reference>
<dbReference type="InterPro" id="IPR002491">
    <property type="entry name" value="ABC_transptr_periplasmic_BD"/>
</dbReference>
<evidence type="ECO:0000256" key="1">
    <source>
        <dbReference type="ARBA" id="ARBA00004196"/>
    </source>
</evidence>
<dbReference type="AlphaFoldDB" id="A0A3M0G8Z4"/>
<dbReference type="Proteomes" id="UP000270649">
    <property type="component" value="Unassembled WGS sequence"/>
</dbReference>
<evidence type="ECO:0000313" key="8">
    <source>
        <dbReference type="Proteomes" id="UP000270649"/>
    </source>
</evidence>
<dbReference type="EMBL" id="REGC01000014">
    <property type="protein sequence ID" value="RMB57539.1"/>
    <property type="molecule type" value="Genomic_DNA"/>
</dbReference>
<comment type="caution">
    <text evidence="7">The sequence shown here is derived from an EMBL/GenBank/DDBJ whole genome shotgun (WGS) entry which is preliminary data.</text>
</comment>
<evidence type="ECO:0000259" key="6">
    <source>
        <dbReference type="PROSITE" id="PS50983"/>
    </source>
</evidence>
<feature type="signal peptide" evidence="5">
    <location>
        <begin position="1"/>
        <end position="22"/>
    </location>
</feature>
<dbReference type="PROSITE" id="PS51257">
    <property type="entry name" value="PROKAR_LIPOPROTEIN"/>
    <property type="match status" value="1"/>
</dbReference>
<evidence type="ECO:0000256" key="4">
    <source>
        <dbReference type="ARBA" id="ARBA00022729"/>
    </source>
</evidence>
<feature type="domain" description="Fe/B12 periplasmic-binding" evidence="6">
    <location>
        <begin position="59"/>
        <end position="326"/>
    </location>
</feature>
<evidence type="ECO:0000256" key="2">
    <source>
        <dbReference type="ARBA" id="ARBA00008814"/>
    </source>
</evidence>
<evidence type="ECO:0000313" key="7">
    <source>
        <dbReference type="EMBL" id="RMB57539.1"/>
    </source>
</evidence>
<proteinExistence type="inferred from homology"/>
<dbReference type="RefSeq" id="WP_121928119.1">
    <property type="nucleotide sequence ID" value="NZ_JAACCH010000010.1"/>
</dbReference>
<keyword evidence="4 5" id="KW-0732">Signal</keyword>
<dbReference type="Pfam" id="PF01497">
    <property type="entry name" value="Peripla_BP_2"/>
    <property type="match status" value="1"/>
</dbReference>
<dbReference type="PANTHER" id="PTHR30532:SF24">
    <property type="entry name" value="FERRIC ENTEROBACTIN-BINDING PERIPLASMIC PROTEIN FEPB"/>
    <property type="match status" value="1"/>
</dbReference>
<dbReference type="PROSITE" id="PS50983">
    <property type="entry name" value="FE_B12_PBP"/>
    <property type="match status" value="1"/>
</dbReference>
<comment type="similarity">
    <text evidence="2">Belongs to the bacterial solute-binding protein 8 family.</text>
</comment>
<dbReference type="InterPro" id="IPR051313">
    <property type="entry name" value="Bact_iron-sidero_bind"/>
</dbReference>
<protein>
    <submittedName>
        <fullName evidence="7">ABC transporter substrate-binding protein</fullName>
    </submittedName>
</protein>
<feature type="chain" id="PRO_5038983277" evidence="5">
    <location>
        <begin position="23"/>
        <end position="327"/>
    </location>
</feature>
<sequence length="327" mass="34906">MLVKRGARSLIAAAICAGVVLSGCSSNDSTDEAATTSEVAEDVTIEHARGTDTYPVNPQNVIAVGPAVDNLLELGIKPAAVVQNAKDKNSPWREGKLDGVKVIDQTDFKTLPQEQIAAIEPDFIVGDYWTISEDNYKELSAIAPTLGGISDKGEGIGWKSQLEALGKIFNKESEAKKVIEEDQKRFSDVKEKLPNLAGKTGIVSQFAQGSFGAVADPEDPGASFIYDLGMKFPDKLTDGSVPVDNGRVTLSPENVSYLAADFMVIYNRTGSIEEVENTPGYKDLPQVKSDATLAGDEAVVAGVNNPTSLSRAWVLDKTMPTLEKVGK</sequence>
<dbReference type="GO" id="GO:0030288">
    <property type="term" value="C:outer membrane-bounded periplasmic space"/>
    <property type="evidence" value="ECO:0007669"/>
    <property type="project" value="TreeGrafter"/>
</dbReference>
<dbReference type="GO" id="GO:1901678">
    <property type="term" value="P:iron coordination entity transport"/>
    <property type="evidence" value="ECO:0007669"/>
    <property type="project" value="UniProtKB-ARBA"/>
</dbReference>
<evidence type="ECO:0000256" key="3">
    <source>
        <dbReference type="ARBA" id="ARBA00022448"/>
    </source>
</evidence>
<gene>
    <name evidence="7" type="ORF">D9543_09500</name>
</gene>
<accession>A0A3M0G8Z4</accession>